<organism evidence="1 2">
    <name type="scientific">Caerostris extrusa</name>
    <name type="common">Bark spider</name>
    <name type="synonym">Caerostris bankana</name>
    <dbReference type="NCBI Taxonomy" id="172846"/>
    <lineage>
        <taxon>Eukaryota</taxon>
        <taxon>Metazoa</taxon>
        <taxon>Ecdysozoa</taxon>
        <taxon>Arthropoda</taxon>
        <taxon>Chelicerata</taxon>
        <taxon>Arachnida</taxon>
        <taxon>Araneae</taxon>
        <taxon>Araneomorphae</taxon>
        <taxon>Entelegynae</taxon>
        <taxon>Araneoidea</taxon>
        <taxon>Araneidae</taxon>
        <taxon>Caerostris</taxon>
    </lineage>
</organism>
<dbReference type="Proteomes" id="UP001054945">
    <property type="component" value="Unassembled WGS sequence"/>
</dbReference>
<accession>A0AAV4MAS7</accession>
<protein>
    <submittedName>
        <fullName evidence="1">Uncharacterized protein</fullName>
    </submittedName>
</protein>
<sequence length="83" mass="9676">MYGKTRTTPSERWHFRSGVKAPARKMKLSGQRAMRGQEHLLLQSYVRPSFGQIFGWHPTVKEADYTQRGSGHKFLHEKCRSTQ</sequence>
<comment type="caution">
    <text evidence="1">The sequence shown here is derived from an EMBL/GenBank/DDBJ whole genome shotgun (WGS) entry which is preliminary data.</text>
</comment>
<dbReference type="AlphaFoldDB" id="A0AAV4MAS7"/>
<reference evidence="1 2" key="1">
    <citation type="submission" date="2021-06" db="EMBL/GenBank/DDBJ databases">
        <title>Caerostris extrusa draft genome.</title>
        <authorList>
            <person name="Kono N."/>
            <person name="Arakawa K."/>
        </authorList>
    </citation>
    <scope>NUCLEOTIDE SEQUENCE [LARGE SCALE GENOMIC DNA]</scope>
</reference>
<evidence type="ECO:0000313" key="1">
    <source>
        <dbReference type="EMBL" id="GIX68975.1"/>
    </source>
</evidence>
<name>A0AAV4MAS7_CAEEX</name>
<keyword evidence="2" id="KW-1185">Reference proteome</keyword>
<gene>
    <name evidence="1" type="ORF">CEXT_16351</name>
</gene>
<proteinExistence type="predicted"/>
<dbReference type="EMBL" id="BPLR01002012">
    <property type="protein sequence ID" value="GIX68975.1"/>
    <property type="molecule type" value="Genomic_DNA"/>
</dbReference>
<evidence type="ECO:0000313" key="2">
    <source>
        <dbReference type="Proteomes" id="UP001054945"/>
    </source>
</evidence>